<evidence type="ECO:0008006" key="5">
    <source>
        <dbReference type="Google" id="ProtNLM"/>
    </source>
</evidence>
<comment type="caution">
    <text evidence="3">The sequence shown here is derived from an EMBL/GenBank/DDBJ whole genome shotgun (WGS) entry which is preliminary data.</text>
</comment>
<proteinExistence type="predicted"/>
<feature type="compositionally biased region" description="Acidic residues" evidence="1">
    <location>
        <begin position="18"/>
        <end position="32"/>
    </location>
</feature>
<name>G7DSC1_MIXOS</name>
<gene>
    <name evidence="3" type="primary">Mo00122</name>
    <name evidence="3" type="ORF">E5Q_00122</name>
</gene>
<feature type="transmembrane region" description="Helical" evidence="2">
    <location>
        <begin position="85"/>
        <end position="103"/>
    </location>
</feature>
<keyword evidence="4" id="KW-1185">Reference proteome</keyword>
<feature type="region of interest" description="Disordered" evidence="1">
    <location>
        <begin position="140"/>
        <end position="160"/>
    </location>
</feature>
<dbReference type="HOGENOM" id="CLU_1421737_0_0_1"/>
<dbReference type="AlphaFoldDB" id="G7DSC1"/>
<keyword evidence="2" id="KW-0472">Membrane</keyword>
<dbReference type="Proteomes" id="UP000009131">
    <property type="component" value="Unassembled WGS sequence"/>
</dbReference>
<reference evidence="3 4" key="1">
    <citation type="journal article" date="2011" name="J. Gen. Appl. Microbiol.">
        <title>Draft genome sequencing of the enigmatic basidiomycete Mixia osmundae.</title>
        <authorList>
            <person name="Nishida H."/>
            <person name="Nagatsuka Y."/>
            <person name="Sugiyama J."/>
        </authorList>
    </citation>
    <scope>NUCLEOTIDE SEQUENCE [LARGE SCALE GENOMIC DNA]</scope>
    <source>
        <strain evidence="4">CBS 9802 / IAM 14324 / JCM 22182 / KY 12970</strain>
    </source>
</reference>
<protein>
    <recommendedName>
        <fullName evidence="5">Transmembrane protein</fullName>
    </recommendedName>
</protein>
<keyword evidence="2" id="KW-0812">Transmembrane</keyword>
<evidence type="ECO:0000313" key="3">
    <source>
        <dbReference type="EMBL" id="GAA93481.1"/>
    </source>
</evidence>
<accession>G7DSC1</accession>
<evidence type="ECO:0000256" key="2">
    <source>
        <dbReference type="SAM" id="Phobius"/>
    </source>
</evidence>
<feature type="transmembrane region" description="Helical" evidence="2">
    <location>
        <begin position="54"/>
        <end position="73"/>
    </location>
</feature>
<evidence type="ECO:0000256" key="1">
    <source>
        <dbReference type="SAM" id="MobiDB-lite"/>
    </source>
</evidence>
<feature type="region of interest" description="Disordered" evidence="1">
    <location>
        <begin position="1"/>
        <end position="32"/>
    </location>
</feature>
<dbReference type="EMBL" id="BABT02000007">
    <property type="protein sequence ID" value="GAA93481.1"/>
    <property type="molecule type" value="Genomic_DNA"/>
</dbReference>
<organism evidence="3 4">
    <name type="scientific">Mixia osmundae (strain CBS 9802 / IAM 14324 / JCM 22182 / KY 12970)</name>
    <dbReference type="NCBI Taxonomy" id="764103"/>
    <lineage>
        <taxon>Eukaryota</taxon>
        <taxon>Fungi</taxon>
        <taxon>Dikarya</taxon>
        <taxon>Basidiomycota</taxon>
        <taxon>Pucciniomycotina</taxon>
        <taxon>Mixiomycetes</taxon>
        <taxon>Mixiales</taxon>
        <taxon>Mixiaceae</taxon>
        <taxon>Mixia</taxon>
    </lineage>
</organism>
<sequence length="191" mass="21151">MTTVRRRTAGQRSKVTDSDGDDEPIEPLDEQEQQQVLTDLNDAFERARTFARSATALLVLLTSLVWLAYPLLLDPAKERTYTSPAQLAIALPLALLSITLCAVDQPDSQRRVQAAQMISASLGFGALIYVYSTQGQAWPRSSHSNSDHQQLRSKNSTSSSESQSVALIGCTKMNKCNQIWLQRRLSRADGR</sequence>
<dbReference type="InParanoid" id="G7DSC1"/>
<evidence type="ECO:0000313" key="4">
    <source>
        <dbReference type="Proteomes" id="UP000009131"/>
    </source>
</evidence>
<dbReference type="RefSeq" id="XP_014566603.1">
    <property type="nucleotide sequence ID" value="XM_014711117.1"/>
</dbReference>
<keyword evidence="2" id="KW-1133">Transmembrane helix</keyword>
<reference evidence="3 4" key="2">
    <citation type="journal article" date="2012" name="Open Biol.">
        <title>Characteristics of nucleosomes and linker DNA regions on the genome of the basidiomycete Mixia osmundae revealed by mono- and dinucleosome mapping.</title>
        <authorList>
            <person name="Nishida H."/>
            <person name="Kondo S."/>
            <person name="Matsumoto T."/>
            <person name="Suzuki Y."/>
            <person name="Yoshikawa H."/>
            <person name="Taylor T.D."/>
            <person name="Sugiyama J."/>
        </authorList>
    </citation>
    <scope>NUCLEOTIDE SEQUENCE [LARGE SCALE GENOMIC DNA]</scope>
    <source>
        <strain evidence="4">CBS 9802 / IAM 14324 / JCM 22182 / KY 12970</strain>
    </source>
</reference>